<dbReference type="AlphaFoldDB" id="A0A258D816"/>
<accession>A0A258D816</accession>
<dbReference type="InterPro" id="IPR036188">
    <property type="entry name" value="FAD/NAD-bd_sf"/>
</dbReference>
<evidence type="ECO:0000313" key="3">
    <source>
        <dbReference type="Proteomes" id="UP000215616"/>
    </source>
</evidence>
<feature type="non-terminal residue" evidence="2">
    <location>
        <position position="95"/>
    </location>
</feature>
<dbReference type="SUPFAM" id="SSF51905">
    <property type="entry name" value="FAD/NAD(P)-binding domain"/>
    <property type="match status" value="1"/>
</dbReference>
<comment type="caution">
    <text evidence="2">The sequence shown here is derived from an EMBL/GenBank/DDBJ whole genome shotgun (WGS) entry which is preliminary data.</text>
</comment>
<evidence type="ECO:0000256" key="1">
    <source>
        <dbReference type="SAM" id="Phobius"/>
    </source>
</evidence>
<dbReference type="Pfam" id="PF04820">
    <property type="entry name" value="Trp_halogenase"/>
    <property type="match status" value="1"/>
</dbReference>
<organism evidence="2 3">
    <name type="scientific">Caulobacter vibrioides</name>
    <name type="common">Caulobacter crescentus</name>
    <dbReference type="NCBI Taxonomy" id="155892"/>
    <lineage>
        <taxon>Bacteria</taxon>
        <taxon>Pseudomonadati</taxon>
        <taxon>Pseudomonadota</taxon>
        <taxon>Alphaproteobacteria</taxon>
        <taxon>Caulobacterales</taxon>
        <taxon>Caulobacteraceae</taxon>
        <taxon>Caulobacter</taxon>
    </lineage>
</organism>
<dbReference type="PANTHER" id="PTHR43747">
    <property type="entry name" value="FAD-BINDING PROTEIN"/>
    <property type="match status" value="1"/>
</dbReference>
<keyword evidence="1" id="KW-1133">Transmembrane helix</keyword>
<dbReference type="Gene3D" id="3.50.50.60">
    <property type="entry name" value="FAD/NAD(P)-binding domain"/>
    <property type="match status" value="1"/>
</dbReference>
<gene>
    <name evidence="2" type="ORF">B7Z12_09215</name>
</gene>
<dbReference type="EMBL" id="NCDQ01000124">
    <property type="protein sequence ID" value="OYX03744.1"/>
    <property type="molecule type" value="Genomic_DNA"/>
</dbReference>
<keyword evidence="1" id="KW-0812">Transmembrane</keyword>
<name>A0A258D816_CAUVI</name>
<feature type="transmembrane region" description="Helical" evidence="1">
    <location>
        <begin position="12"/>
        <end position="32"/>
    </location>
</feature>
<dbReference type="Proteomes" id="UP000215616">
    <property type="component" value="Unassembled WGS sequence"/>
</dbReference>
<sequence length="95" mass="10223">MTTTHPNALRKIVIVGGGSAGWISAAMLSHYFQNGGCAVELIESEEIGTIGVGESTIPPFLQLLASLGVDEREFIQATQASFKLGIRFEDWKQKG</sequence>
<proteinExistence type="predicted"/>
<reference evidence="2 3" key="1">
    <citation type="submission" date="2017-03" db="EMBL/GenBank/DDBJ databases">
        <title>Lifting the veil on microbial sulfur biogeochemistry in mining wastewaters.</title>
        <authorList>
            <person name="Kantor R.S."/>
            <person name="Colenbrander Nelson T."/>
            <person name="Marshall S."/>
            <person name="Bennett D."/>
            <person name="Apte S."/>
            <person name="Camacho D."/>
            <person name="Thomas B.C."/>
            <person name="Warren L.A."/>
            <person name="Banfield J.F."/>
        </authorList>
    </citation>
    <scope>NUCLEOTIDE SEQUENCE [LARGE SCALE GENOMIC DNA]</scope>
    <source>
        <strain evidence="2">32-67-7</strain>
    </source>
</reference>
<dbReference type="InterPro" id="IPR006905">
    <property type="entry name" value="Flavin_halogenase"/>
</dbReference>
<dbReference type="InterPro" id="IPR050816">
    <property type="entry name" value="Flavin-dep_Halogenase_NPB"/>
</dbReference>
<evidence type="ECO:0000313" key="2">
    <source>
        <dbReference type="EMBL" id="OYX03744.1"/>
    </source>
</evidence>
<dbReference type="PANTHER" id="PTHR43747:SF4">
    <property type="entry name" value="FLAVIN-DEPENDENT TRYPTOPHAN HALOGENASE"/>
    <property type="match status" value="1"/>
</dbReference>
<dbReference type="GO" id="GO:0004497">
    <property type="term" value="F:monooxygenase activity"/>
    <property type="evidence" value="ECO:0007669"/>
    <property type="project" value="InterPro"/>
</dbReference>
<protein>
    <submittedName>
        <fullName evidence="2">Tryptophan halogenase</fullName>
    </submittedName>
</protein>
<keyword evidence="1" id="KW-0472">Membrane</keyword>